<dbReference type="PROSITE" id="PS51186">
    <property type="entry name" value="GNAT"/>
    <property type="match status" value="1"/>
</dbReference>
<dbReference type="GO" id="GO:0016747">
    <property type="term" value="F:acyltransferase activity, transferring groups other than amino-acyl groups"/>
    <property type="evidence" value="ECO:0007669"/>
    <property type="project" value="InterPro"/>
</dbReference>
<dbReference type="SUPFAM" id="SSF55729">
    <property type="entry name" value="Acyl-CoA N-acyltransferases (Nat)"/>
    <property type="match status" value="1"/>
</dbReference>
<accession>A0A098QWL7</accession>
<proteinExistence type="predicted"/>
<evidence type="ECO:0000313" key="3">
    <source>
        <dbReference type="Proteomes" id="UP000029692"/>
    </source>
</evidence>
<comment type="caution">
    <text evidence="2">The sequence shown here is derived from an EMBL/GenBank/DDBJ whole genome shotgun (WGS) entry which is preliminary data.</text>
</comment>
<dbReference type="Proteomes" id="UP000029692">
    <property type="component" value="Unassembled WGS sequence"/>
</dbReference>
<dbReference type="Gene3D" id="3.40.630.30">
    <property type="match status" value="1"/>
</dbReference>
<dbReference type="CDD" id="cd04301">
    <property type="entry name" value="NAT_SF"/>
    <property type="match status" value="1"/>
</dbReference>
<dbReference type="Pfam" id="PF00583">
    <property type="entry name" value="Acetyltransf_1"/>
    <property type="match status" value="1"/>
</dbReference>
<dbReference type="AlphaFoldDB" id="A0A098QWL7"/>
<gene>
    <name evidence="2" type="ORF">DC28_15350</name>
</gene>
<sequence length="180" mass="19566">MEFGYLESGWKHKIRALFEGVFTDSEGAAEGRLIGELAGALADRIDNRGVLCFGAREGDAVVGAIFFTALEFEQSPDTGVYMLAPVAVSTSSQGRGIGTRLITFGLDDLTNRGADLAITYGDPAYYSRVGFRRIPEDTIQAPLELSMPEGWLGQSLKGERIPVLPGRPRCVEAFNNPAYW</sequence>
<reference evidence="2 3" key="1">
    <citation type="submission" date="2014-05" db="EMBL/GenBank/DDBJ databases">
        <title>De novo Genome Sequence of Spirocheata sp.</title>
        <authorList>
            <person name="Shivani Y."/>
            <person name="Subhash Y."/>
            <person name="Tushar L."/>
            <person name="Sasikala C."/>
            <person name="Ramana C.V."/>
        </authorList>
    </citation>
    <scope>NUCLEOTIDE SEQUENCE [LARGE SCALE GENOMIC DNA]</scope>
    <source>
        <strain evidence="2 3">JC230</strain>
    </source>
</reference>
<dbReference type="RefSeq" id="WP_037550424.1">
    <property type="nucleotide sequence ID" value="NZ_JNUP01000072.1"/>
</dbReference>
<name>A0A098QWL7_9SPIO</name>
<protein>
    <submittedName>
        <fullName evidence="2">Acetyltransferase</fullName>
    </submittedName>
</protein>
<dbReference type="EMBL" id="JNUP01000072">
    <property type="protein sequence ID" value="KGE70847.1"/>
    <property type="molecule type" value="Genomic_DNA"/>
</dbReference>
<keyword evidence="3" id="KW-1185">Reference proteome</keyword>
<dbReference type="OrthoDB" id="9797178at2"/>
<keyword evidence="2" id="KW-0808">Transferase</keyword>
<dbReference type="InterPro" id="IPR016181">
    <property type="entry name" value="Acyl_CoA_acyltransferase"/>
</dbReference>
<feature type="domain" description="N-acetyltransferase" evidence="1">
    <location>
        <begin position="1"/>
        <end position="148"/>
    </location>
</feature>
<dbReference type="InterPro" id="IPR000182">
    <property type="entry name" value="GNAT_dom"/>
</dbReference>
<organism evidence="2 3">
    <name type="scientific">Spirochaeta lutea</name>
    <dbReference type="NCBI Taxonomy" id="1480694"/>
    <lineage>
        <taxon>Bacteria</taxon>
        <taxon>Pseudomonadati</taxon>
        <taxon>Spirochaetota</taxon>
        <taxon>Spirochaetia</taxon>
        <taxon>Spirochaetales</taxon>
        <taxon>Spirochaetaceae</taxon>
        <taxon>Spirochaeta</taxon>
    </lineage>
</organism>
<dbReference type="STRING" id="1480694.DC28_15350"/>
<evidence type="ECO:0000313" key="2">
    <source>
        <dbReference type="EMBL" id="KGE70847.1"/>
    </source>
</evidence>
<dbReference type="eggNOG" id="COG3153">
    <property type="taxonomic scope" value="Bacteria"/>
</dbReference>
<evidence type="ECO:0000259" key="1">
    <source>
        <dbReference type="PROSITE" id="PS51186"/>
    </source>
</evidence>